<dbReference type="GeneID" id="80872334"/>
<dbReference type="SUPFAM" id="SSF52540">
    <property type="entry name" value="P-loop containing nucleoside triphosphate hydrolases"/>
    <property type="match status" value="1"/>
</dbReference>
<dbReference type="PANTHER" id="PTHR10039:SF5">
    <property type="entry name" value="NACHT DOMAIN-CONTAINING PROTEIN"/>
    <property type="match status" value="1"/>
</dbReference>
<evidence type="ECO:0000313" key="4">
    <source>
        <dbReference type="EMBL" id="KAJ4854878.1"/>
    </source>
</evidence>
<gene>
    <name evidence="4" type="ORF">T069G_10436</name>
</gene>
<keyword evidence="2" id="KW-0040">ANK repeat</keyword>
<dbReference type="SUPFAM" id="SSF48403">
    <property type="entry name" value="Ankyrin repeat"/>
    <property type="match status" value="2"/>
</dbReference>
<dbReference type="Proteomes" id="UP001140511">
    <property type="component" value="Unassembled WGS sequence"/>
</dbReference>
<dbReference type="SMART" id="SM00248">
    <property type="entry name" value="ANK"/>
    <property type="match status" value="11"/>
</dbReference>
<accession>A0A9W9B7H8</accession>
<comment type="caution">
    <text evidence="4">The sequence shown here is derived from an EMBL/GenBank/DDBJ whole genome shotgun (WGS) entry which is preliminary data.</text>
</comment>
<feature type="repeat" description="ANK" evidence="2">
    <location>
        <begin position="713"/>
        <end position="745"/>
    </location>
</feature>
<evidence type="ECO:0000256" key="1">
    <source>
        <dbReference type="ARBA" id="ARBA00022737"/>
    </source>
</evidence>
<dbReference type="InterPro" id="IPR002110">
    <property type="entry name" value="Ankyrin_rpt"/>
</dbReference>
<evidence type="ECO:0000313" key="5">
    <source>
        <dbReference type="Proteomes" id="UP001140511"/>
    </source>
</evidence>
<dbReference type="InterPro" id="IPR027417">
    <property type="entry name" value="P-loop_NTPase"/>
</dbReference>
<feature type="repeat" description="ANK" evidence="2">
    <location>
        <begin position="1095"/>
        <end position="1128"/>
    </location>
</feature>
<dbReference type="PROSITE" id="PS50088">
    <property type="entry name" value="ANK_REPEAT"/>
    <property type="match status" value="5"/>
</dbReference>
<dbReference type="PANTHER" id="PTHR10039">
    <property type="entry name" value="AMELOGENIN"/>
    <property type="match status" value="1"/>
</dbReference>
<protein>
    <submittedName>
        <fullName evidence="4">Ankyrin repeats (3 copies) domain-containing protein</fullName>
    </submittedName>
</protein>
<name>A0A9W9B7H8_9HYPO</name>
<feature type="domain" description="Nephrocystin 3-like N-terminal" evidence="3">
    <location>
        <begin position="197"/>
        <end position="367"/>
    </location>
</feature>
<proteinExistence type="predicted"/>
<reference evidence="4" key="1">
    <citation type="submission" date="2022-09" db="EMBL/GenBank/DDBJ databases">
        <title>Chromosome-level assembly of Trichoderma breve T069, a fungus used in development of biopesticide product.</title>
        <authorList>
            <person name="Lin R."/>
            <person name="Liu T."/>
        </authorList>
    </citation>
    <scope>NUCLEOTIDE SEQUENCE</scope>
    <source>
        <strain evidence="4">T069</strain>
    </source>
</reference>
<dbReference type="EMBL" id="JAOPEN010000007">
    <property type="protein sequence ID" value="KAJ4854878.1"/>
    <property type="molecule type" value="Genomic_DNA"/>
</dbReference>
<dbReference type="Gene3D" id="3.40.50.300">
    <property type="entry name" value="P-loop containing nucleotide triphosphate hydrolases"/>
    <property type="match status" value="1"/>
</dbReference>
<keyword evidence="1" id="KW-0677">Repeat</keyword>
<dbReference type="Pfam" id="PF12796">
    <property type="entry name" value="Ank_2"/>
    <property type="match status" value="3"/>
</dbReference>
<dbReference type="PROSITE" id="PS50297">
    <property type="entry name" value="ANK_REP_REGION"/>
    <property type="match status" value="5"/>
</dbReference>
<sequence length="1211" mass="137012">MSGFEIIGAVAAAEQFAEVLFKTIKLAKSVADQFQDGPNQIQQKIECLESLASLAKQIQNTKSLQTEDIGKILTRCEWHVQSLQDLLQKISFNCHDSIQKKTWRAIAGLKQEANISKLFDNLDHEYNSLNTHINLRILAITGDIQTGYNSIDTKLNSIAQATNPSPDSLKCLQALFITDPATDRAKLINSKGELVQGTCDWIAQKKEFIEWRASDGGLLWISGGPGLGKTMLSIYLVSYLSSCFLSTDDGKTHYSTYFFCDANDNTRNNAVAIIRGILFQLLEQNKELIGHILPSYEIQREQLFSHNSFETVWKFFLTMVNDLGDSQATCIIDGLDECEPISLELLLKNLKKITSTSPRLKIIVLSREYPRIFGASLGQFPRIRLDPDAKTEVNRGLEQYISTRVAELSESKQYTTQLANHVKECLMEKSAGTYLWVSFTVKDLQTMEMSEVEESLNQFPRGLDALYERILQQIESTQRGLILDILRWCTFAVRPLSLSELAAILGIKQTGLLDGVTILRGKLAYCGHFLSITDDTVTLVHHSAYDFLTRQIPTCEAMPWFSLSNVELEQSQLASACISHFCDLCYEYKDALRVQVWEDRRKLSNTYPFFDYASWQWTEHFKYSGERGDKILTEHPKLFSDKSDILDLWMELINARRLTRTTGLFWWKPYHNEVLFSGQAELAANYGLTALMERVLKKEGSWRYLKALFAQAPGSPHLQIAAEKGHVPILEMLLKNKARINSKDSLGRTALHCAATQGHLPAVTILVENGARIDCETKDEGTALDAAVERGHYETVHYLLTCGANVNGGKTATAKTSPLMKAIRWNRPELVKLLLEWGADDRLGTKDFEYYFAPKLRAFIEYFAEKFCITPSHFRDEIDFGKTTALHLACIRGDLAAIRTLLDPKWSLDVNRQDGYGNTALHLAACGGKLQAMRLLLMNPSVDPSLINHWGLSPFHMALFHCQSHVVEYLYMTRNWDIPPPEPNEKCRLDAIHIAILGGFSHKSVRKMLVCLVVQFGVDPELRTPRANCLDNKWHSHHLPRRGDEYERSPADLAPEDFCYETPLSLAIQRGLLRTVEFFLGYCNIDPNAPCRGCDGATPLHVAAQSLREEVVRDLIMKWNANVNCLDDHQRTPLHLVVSALAHYRSSKGMRNSRLDSRNAIIRDLIRANAQTSAMDANGCTPRDLFVSNKSFETGWRNTDRGDEFDRLIRL</sequence>
<dbReference type="Pfam" id="PF24883">
    <property type="entry name" value="NPHP3_N"/>
    <property type="match status" value="1"/>
</dbReference>
<dbReference type="AlphaFoldDB" id="A0A9W9B7H8"/>
<evidence type="ECO:0000259" key="3">
    <source>
        <dbReference type="Pfam" id="PF24883"/>
    </source>
</evidence>
<evidence type="ECO:0000256" key="2">
    <source>
        <dbReference type="PROSITE-ProRule" id="PRU00023"/>
    </source>
</evidence>
<dbReference type="InterPro" id="IPR036770">
    <property type="entry name" value="Ankyrin_rpt-contain_sf"/>
</dbReference>
<organism evidence="4 5">
    <name type="scientific">Trichoderma breve</name>
    <dbReference type="NCBI Taxonomy" id="2034170"/>
    <lineage>
        <taxon>Eukaryota</taxon>
        <taxon>Fungi</taxon>
        <taxon>Dikarya</taxon>
        <taxon>Ascomycota</taxon>
        <taxon>Pezizomycotina</taxon>
        <taxon>Sordariomycetes</taxon>
        <taxon>Hypocreomycetidae</taxon>
        <taxon>Hypocreales</taxon>
        <taxon>Hypocreaceae</taxon>
        <taxon>Trichoderma</taxon>
    </lineage>
</organism>
<dbReference type="Gene3D" id="1.25.40.20">
    <property type="entry name" value="Ankyrin repeat-containing domain"/>
    <property type="match status" value="3"/>
</dbReference>
<keyword evidence="5" id="KW-1185">Reference proteome</keyword>
<feature type="repeat" description="ANK" evidence="2">
    <location>
        <begin position="779"/>
        <end position="811"/>
    </location>
</feature>
<dbReference type="RefSeq" id="XP_056023936.1">
    <property type="nucleotide sequence ID" value="XM_056177646.1"/>
</dbReference>
<dbReference type="InterPro" id="IPR056884">
    <property type="entry name" value="NPHP3-like_N"/>
</dbReference>
<feature type="repeat" description="ANK" evidence="2">
    <location>
        <begin position="746"/>
        <end position="778"/>
    </location>
</feature>
<feature type="repeat" description="ANK" evidence="2">
    <location>
        <begin position="916"/>
        <end position="949"/>
    </location>
</feature>